<sequence>MARSLPEGESLLVRTDFTDDVAWAQTLAAVIASYDEDTVTELTPVDDVSFDGLTPADLADLVDGQTYVFLADATTMTDPEHPVLVVDTSDEDVRGDGDPVFRIAPSAMAEVEVNFLLANMDFEDYADGVDDDGVFRGFDR</sequence>
<name>A0A7X6L161_9NOCA</name>
<dbReference type="Proteomes" id="UP000540698">
    <property type="component" value="Unassembled WGS sequence"/>
</dbReference>
<keyword evidence="3" id="KW-1185">Reference proteome</keyword>
<evidence type="ECO:0000259" key="1">
    <source>
        <dbReference type="Pfam" id="PF21962"/>
    </source>
</evidence>
<evidence type="ECO:0000313" key="3">
    <source>
        <dbReference type="Proteomes" id="UP000540698"/>
    </source>
</evidence>
<organism evidence="2 3">
    <name type="scientific">Nocardia gamkensis</name>
    <dbReference type="NCBI Taxonomy" id="352869"/>
    <lineage>
        <taxon>Bacteria</taxon>
        <taxon>Bacillati</taxon>
        <taxon>Actinomycetota</taxon>
        <taxon>Actinomycetes</taxon>
        <taxon>Mycobacteriales</taxon>
        <taxon>Nocardiaceae</taxon>
        <taxon>Nocardia</taxon>
    </lineage>
</organism>
<comment type="caution">
    <text evidence="2">The sequence shown here is derived from an EMBL/GenBank/DDBJ whole genome shotgun (WGS) entry which is preliminary data.</text>
</comment>
<evidence type="ECO:0000313" key="2">
    <source>
        <dbReference type="EMBL" id="NKY25964.1"/>
    </source>
</evidence>
<dbReference type="EMBL" id="JAAXOS010000003">
    <property type="protein sequence ID" value="NKY25964.1"/>
    <property type="molecule type" value="Genomic_DNA"/>
</dbReference>
<protein>
    <recommendedName>
        <fullName evidence="1">DUF6924 domain-containing protein</fullName>
    </recommendedName>
</protein>
<dbReference type="Pfam" id="PF21962">
    <property type="entry name" value="DUF6924"/>
    <property type="match status" value="1"/>
</dbReference>
<dbReference type="RefSeq" id="WP_062974416.1">
    <property type="nucleotide sequence ID" value="NZ_JAAXOS010000003.1"/>
</dbReference>
<dbReference type="InterPro" id="IPR053832">
    <property type="entry name" value="DUF6924"/>
</dbReference>
<feature type="domain" description="DUF6924" evidence="1">
    <location>
        <begin position="9"/>
        <end position="138"/>
    </location>
</feature>
<gene>
    <name evidence="2" type="ORF">HGB38_06985</name>
</gene>
<dbReference type="AlphaFoldDB" id="A0A7X6L161"/>
<reference evidence="2 3" key="1">
    <citation type="submission" date="2020-04" db="EMBL/GenBank/DDBJ databases">
        <title>MicrobeNet Type strains.</title>
        <authorList>
            <person name="Nicholson A.C."/>
        </authorList>
    </citation>
    <scope>NUCLEOTIDE SEQUENCE [LARGE SCALE GENOMIC DNA]</scope>
    <source>
        <strain evidence="2 3">DSM 44956</strain>
    </source>
</reference>
<proteinExistence type="predicted"/>
<accession>A0A7X6L161</accession>